<reference evidence="3" key="1">
    <citation type="submission" date="2015-02" db="EMBL/GenBank/DDBJ databases">
        <authorList>
            <person name="Chooi Y.-H."/>
        </authorList>
    </citation>
    <scope>NUCLEOTIDE SEQUENCE [LARGE SCALE GENOMIC DNA]</scope>
    <source>
        <strain evidence="3">strain Y</strain>
    </source>
</reference>
<keyword evidence="3" id="KW-1185">Reference proteome</keyword>
<gene>
    <name evidence="2" type="ORF">YBN1229_v1_0242</name>
</gene>
<proteinExistence type="predicted"/>
<sequence length="82" mass="8646">MRAKSAHSNCTGVFASAIVLAAGAMRFGYSVAAVEKQAVSIRMTAYFGRKLNALCQQVMMVGAGATIVSGRRKCGGLFQQSR</sequence>
<organism evidence="2 3">
    <name type="scientific">Candidatus Filomicrobium marinum</name>
    <dbReference type="NCBI Taxonomy" id="1608628"/>
    <lineage>
        <taxon>Bacteria</taxon>
        <taxon>Pseudomonadati</taxon>
        <taxon>Pseudomonadota</taxon>
        <taxon>Alphaproteobacteria</taxon>
        <taxon>Hyphomicrobiales</taxon>
        <taxon>Hyphomicrobiaceae</taxon>
        <taxon>Filomicrobium</taxon>
    </lineage>
</organism>
<keyword evidence="1" id="KW-0732">Signal</keyword>
<evidence type="ECO:0000313" key="3">
    <source>
        <dbReference type="Proteomes" id="UP000033187"/>
    </source>
</evidence>
<dbReference type="AlphaFoldDB" id="A0A0D6J9Z5"/>
<dbReference type="KEGG" id="fiy:BN1229_v1_0242"/>
<feature type="chain" id="PRO_5002306208" evidence="1">
    <location>
        <begin position="33"/>
        <end position="82"/>
    </location>
</feature>
<feature type="signal peptide" evidence="1">
    <location>
        <begin position="1"/>
        <end position="32"/>
    </location>
</feature>
<dbReference type="KEGG" id="fil:BN1229_v1_0238"/>
<dbReference type="EMBL" id="LN829119">
    <property type="protein sequence ID" value="CPR15177.1"/>
    <property type="molecule type" value="Genomic_DNA"/>
</dbReference>
<evidence type="ECO:0000313" key="2">
    <source>
        <dbReference type="EMBL" id="CPR15177.1"/>
    </source>
</evidence>
<protein>
    <submittedName>
        <fullName evidence="2">Uncharacterized protein</fullName>
    </submittedName>
</protein>
<dbReference type="Proteomes" id="UP000033187">
    <property type="component" value="Chromosome 1"/>
</dbReference>
<accession>A0A0D6J9Z5</accession>
<name>A0A0D6J9Z5_9HYPH</name>
<evidence type="ECO:0000256" key="1">
    <source>
        <dbReference type="SAM" id="SignalP"/>
    </source>
</evidence>